<dbReference type="AlphaFoldDB" id="A0A0K9NI29"/>
<dbReference type="SUPFAM" id="SSF90209">
    <property type="entry name" value="Ran binding protein zinc finger-like"/>
    <property type="match status" value="5"/>
</dbReference>
<dbReference type="PROSITE" id="PS01358">
    <property type="entry name" value="ZF_RANBP2_1"/>
    <property type="match status" value="4"/>
</dbReference>
<evidence type="ECO:0000256" key="3">
    <source>
        <dbReference type="ARBA" id="ARBA00022833"/>
    </source>
</evidence>
<protein>
    <recommendedName>
        <fullName evidence="5">RanBP2-type domain-containing protein</fullName>
    </recommendedName>
</protein>
<dbReference type="Proteomes" id="UP000036987">
    <property type="component" value="Unassembled WGS sequence"/>
</dbReference>
<gene>
    <name evidence="6" type="ORF">ZOSMA_95G00250</name>
</gene>
<dbReference type="EMBL" id="LFYR01002184">
    <property type="protein sequence ID" value="KMZ56431.1"/>
    <property type="molecule type" value="Genomic_DNA"/>
</dbReference>
<evidence type="ECO:0000259" key="5">
    <source>
        <dbReference type="PROSITE" id="PS50199"/>
    </source>
</evidence>
<evidence type="ECO:0000313" key="6">
    <source>
        <dbReference type="EMBL" id="KMZ56431.1"/>
    </source>
</evidence>
<feature type="domain" description="RanBP2-type" evidence="5">
    <location>
        <begin position="221"/>
        <end position="250"/>
    </location>
</feature>
<accession>A0A0K9NI29</accession>
<sequence length="272" mass="31452">MAAYYAFRLVRSITSGHLIRPHLLFSPSASSTLQILPHTLQLQTNFASVGTAVSSDNEGDSKDVLPKGSSSSRFPDLEMKKGDWICSQCNFMNFSRNLLCMQCRSTPPTGESSDSTQMRMGDWNCQQCKFMNFSRNIRCQQCKTDRTFIVKRGDWTCPKCSFLNFARNQRCRECDANKKETFDNLLVRRDDWNCPKCQFMNFSRNTICRKCKVPQPAKQLRPGEWECPSCDFLNFRRNTSCLKCQCDRPNDEKDESDDDTWKKIRLATGRKL</sequence>
<dbReference type="PROSITE" id="PS50199">
    <property type="entry name" value="ZF_RANBP2_2"/>
    <property type="match status" value="5"/>
</dbReference>
<feature type="domain" description="RanBP2-type" evidence="5">
    <location>
        <begin position="188"/>
        <end position="217"/>
    </location>
</feature>
<dbReference type="SMART" id="SM00547">
    <property type="entry name" value="ZnF_RBZ"/>
    <property type="match status" value="5"/>
</dbReference>
<dbReference type="GO" id="GO:0005737">
    <property type="term" value="C:cytoplasm"/>
    <property type="evidence" value="ECO:0000318"/>
    <property type="project" value="GO_Central"/>
</dbReference>
<evidence type="ECO:0000256" key="2">
    <source>
        <dbReference type="ARBA" id="ARBA00022771"/>
    </source>
</evidence>
<dbReference type="Pfam" id="PF00641">
    <property type="entry name" value="Zn_ribbon_RanBP"/>
    <property type="match status" value="5"/>
</dbReference>
<evidence type="ECO:0000256" key="4">
    <source>
        <dbReference type="PROSITE-ProRule" id="PRU00322"/>
    </source>
</evidence>
<dbReference type="GO" id="GO:0008270">
    <property type="term" value="F:zinc ion binding"/>
    <property type="evidence" value="ECO:0007669"/>
    <property type="project" value="UniProtKB-KW"/>
</dbReference>
<name>A0A0K9NI29_ZOSMR</name>
<dbReference type="OrthoDB" id="448399at2759"/>
<keyword evidence="3" id="KW-0862">Zinc</keyword>
<proteinExistence type="predicted"/>
<dbReference type="InterPro" id="IPR001876">
    <property type="entry name" value="Znf_RanBP2"/>
</dbReference>
<keyword evidence="1" id="KW-0479">Metal-binding</keyword>
<feature type="domain" description="RanBP2-type" evidence="5">
    <location>
        <begin position="119"/>
        <end position="148"/>
    </location>
</feature>
<reference evidence="7" key="1">
    <citation type="journal article" date="2016" name="Nature">
        <title>The genome of the seagrass Zostera marina reveals angiosperm adaptation to the sea.</title>
        <authorList>
            <person name="Olsen J.L."/>
            <person name="Rouze P."/>
            <person name="Verhelst B."/>
            <person name="Lin Y.-C."/>
            <person name="Bayer T."/>
            <person name="Collen J."/>
            <person name="Dattolo E."/>
            <person name="De Paoli E."/>
            <person name="Dittami S."/>
            <person name="Maumus F."/>
            <person name="Michel G."/>
            <person name="Kersting A."/>
            <person name="Lauritano C."/>
            <person name="Lohaus R."/>
            <person name="Toepel M."/>
            <person name="Tonon T."/>
            <person name="Vanneste K."/>
            <person name="Amirebrahimi M."/>
            <person name="Brakel J."/>
            <person name="Bostroem C."/>
            <person name="Chovatia M."/>
            <person name="Grimwood J."/>
            <person name="Jenkins J.W."/>
            <person name="Jueterbock A."/>
            <person name="Mraz A."/>
            <person name="Stam W.T."/>
            <person name="Tice H."/>
            <person name="Bornberg-Bauer E."/>
            <person name="Green P.J."/>
            <person name="Pearson G.A."/>
            <person name="Procaccini G."/>
            <person name="Duarte C.M."/>
            <person name="Schmutz J."/>
            <person name="Reusch T.B.H."/>
            <person name="Van de Peer Y."/>
        </authorList>
    </citation>
    <scope>NUCLEOTIDE SEQUENCE [LARGE SCALE GENOMIC DNA]</scope>
    <source>
        <strain evidence="7">cv. Finnish</strain>
    </source>
</reference>
<dbReference type="STRING" id="29655.A0A0K9NI29"/>
<comment type="caution">
    <text evidence="6">The sequence shown here is derived from an EMBL/GenBank/DDBJ whole genome shotgun (WGS) entry which is preliminary data.</text>
</comment>
<feature type="domain" description="RanBP2-type" evidence="5">
    <location>
        <begin position="151"/>
        <end position="180"/>
    </location>
</feature>
<evidence type="ECO:0000256" key="1">
    <source>
        <dbReference type="ARBA" id="ARBA00022723"/>
    </source>
</evidence>
<dbReference type="Gene3D" id="4.10.1060.10">
    <property type="entry name" value="Zinc finger, RanBP2-type"/>
    <property type="match status" value="5"/>
</dbReference>
<dbReference type="InterPro" id="IPR036443">
    <property type="entry name" value="Znf_RanBP2_sf"/>
</dbReference>
<feature type="domain" description="RanBP2-type" evidence="5">
    <location>
        <begin position="80"/>
        <end position="109"/>
    </location>
</feature>
<keyword evidence="7" id="KW-1185">Reference proteome</keyword>
<evidence type="ECO:0000313" key="7">
    <source>
        <dbReference type="Proteomes" id="UP000036987"/>
    </source>
</evidence>
<dbReference type="PANTHER" id="PTHR23111">
    <property type="entry name" value="ZINC FINGER PROTEIN"/>
    <property type="match status" value="1"/>
</dbReference>
<organism evidence="6 7">
    <name type="scientific">Zostera marina</name>
    <name type="common">Eelgrass</name>
    <dbReference type="NCBI Taxonomy" id="29655"/>
    <lineage>
        <taxon>Eukaryota</taxon>
        <taxon>Viridiplantae</taxon>
        <taxon>Streptophyta</taxon>
        <taxon>Embryophyta</taxon>
        <taxon>Tracheophyta</taxon>
        <taxon>Spermatophyta</taxon>
        <taxon>Magnoliopsida</taxon>
        <taxon>Liliopsida</taxon>
        <taxon>Zosteraceae</taxon>
        <taxon>Zostera</taxon>
    </lineage>
</organism>
<dbReference type="GO" id="GO:0003729">
    <property type="term" value="F:mRNA binding"/>
    <property type="evidence" value="ECO:0000318"/>
    <property type="project" value="GO_Central"/>
</dbReference>
<dbReference type="PANTHER" id="PTHR23111:SF23">
    <property type="entry name" value="RAN BP2_NZF ZINC FINGER-LIKE SUPERFAMILY PROTEIN"/>
    <property type="match status" value="1"/>
</dbReference>
<keyword evidence="2 4" id="KW-0863">Zinc-finger</keyword>